<dbReference type="Proteomes" id="UP001212602">
    <property type="component" value="Unassembled WGS sequence"/>
</dbReference>
<dbReference type="RefSeq" id="WP_271429091.1">
    <property type="nucleotide sequence ID" value="NZ_JAQIPB010000007.1"/>
</dbReference>
<name>A0AAE3NA29_9BURK</name>
<dbReference type="InterPro" id="IPR002781">
    <property type="entry name" value="TM_pro_TauE-like"/>
</dbReference>
<evidence type="ECO:0000256" key="6">
    <source>
        <dbReference type="SAM" id="SignalP"/>
    </source>
</evidence>
<keyword evidence="5" id="KW-1003">Cell membrane</keyword>
<comment type="similarity">
    <text evidence="5">Belongs to the 4-toluene sulfonate uptake permease (TSUP) (TC 2.A.102) family.</text>
</comment>
<feature type="transmembrane region" description="Helical" evidence="5">
    <location>
        <begin position="35"/>
        <end position="62"/>
    </location>
</feature>
<dbReference type="GO" id="GO:0005886">
    <property type="term" value="C:plasma membrane"/>
    <property type="evidence" value="ECO:0007669"/>
    <property type="project" value="UniProtKB-SubCell"/>
</dbReference>
<feature type="chain" id="PRO_5042014829" description="Probable membrane transporter protein" evidence="6">
    <location>
        <begin position="17"/>
        <end position="260"/>
    </location>
</feature>
<accession>A0AAE3NA29</accession>
<keyword evidence="8" id="KW-1185">Reference proteome</keyword>
<evidence type="ECO:0000256" key="1">
    <source>
        <dbReference type="ARBA" id="ARBA00004141"/>
    </source>
</evidence>
<feature type="transmembrane region" description="Helical" evidence="5">
    <location>
        <begin position="108"/>
        <end position="126"/>
    </location>
</feature>
<reference evidence="7" key="1">
    <citation type="submission" date="2023-01" db="EMBL/GenBank/DDBJ databases">
        <title>Xenophilus mangrovi sp. nov., isolated from soil of Mangrove nature reserve.</title>
        <authorList>
            <person name="Xu S."/>
            <person name="Liu Z."/>
            <person name="Xu Y."/>
        </authorList>
    </citation>
    <scope>NUCLEOTIDE SEQUENCE</scope>
    <source>
        <strain evidence="7">YW8</strain>
    </source>
</reference>
<keyword evidence="4 5" id="KW-0472">Membrane</keyword>
<dbReference type="Pfam" id="PF01925">
    <property type="entry name" value="TauE"/>
    <property type="match status" value="1"/>
</dbReference>
<gene>
    <name evidence="7" type="ORF">PGB34_15940</name>
</gene>
<evidence type="ECO:0000256" key="5">
    <source>
        <dbReference type="RuleBase" id="RU363041"/>
    </source>
</evidence>
<dbReference type="AlphaFoldDB" id="A0AAE3NA29"/>
<feature type="transmembrane region" description="Helical" evidence="5">
    <location>
        <begin position="83"/>
        <end position="102"/>
    </location>
</feature>
<comment type="subcellular location">
    <subcellularLocation>
        <location evidence="5">Cell membrane</location>
        <topology evidence="5">Multi-pass membrane protein</topology>
    </subcellularLocation>
    <subcellularLocation>
        <location evidence="1">Membrane</location>
        <topology evidence="1">Multi-pass membrane protein</topology>
    </subcellularLocation>
</comment>
<feature type="transmembrane region" description="Helical" evidence="5">
    <location>
        <begin position="138"/>
        <end position="154"/>
    </location>
</feature>
<protein>
    <recommendedName>
        <fullName evidence="5">Probable membrane transporter protein</fullName>
    </recommendedName>
</protein>
<keyword evidence="2 5" id="KW-0812">Transmembrane</keyword>
<organism evidence="7 8">
    <name type="scientific">Xenophilus arseniciresistens</name>
    <dbReference type="NCBI Taxonomy" id="1283306"/>
    <lineage>
        <taxon>Bacteria</taxon>
        <taxon>Pseudomonadati</taxon>
        <taxon>Pseudomonadota</taxon>
        <taxon>Betaproteobacteria</taxon>
        <taxon>Burkholderiales</taxon>
        <taxon>Comamonadaceae</taxon>
        <taxon>Xenophilus</taxon>
    </lineage>
</organism>
<evidence type="ECO:0000313" key="8">
    <source>
        <dbReference type="Proteomes" id="UP001212602"/>
    </source>
</evidence>
<sequence>MSLQLQALAGPALAFAACAGVATYAQNLTGFAFSLILLGLCSVLHVASINDAANAASVLSLVNAWAYLRGHPAHNPWHLLRPILNGSVVGVLGGLMLLAWLSGSAMDALRGLLGLAILVCALLFMLQTRPRAQLSGRASFTFVGVLSGLLGGLFSSGGPPLVFHMYRQPLGADVIRRVLLLSFALGGLVRLAVVLPTGQFSLQAALLTAAAFPSVYLVSRFHRWLPHEFEPRTLKALVGGLLCLAGGTLLFGAWQALSAA</sequence>
<evidence type="ECO:0000256" key="2">
    <source>
        <dbReference type="ARBA" id="ARBA00022692"/>
    </source>
</evidence>
<dbReference type="EMBL" id="JAQIPB010000007">
    <property type="protein sequence ID" value="MDA7417856.1"/>
    <property type="molecule type" value="Genomic_DNA"/>
</dbReference>
<evidence type="ECO:0000256" key="4">
    <source>
        <dbReference type="ARBA" id="ARBA00023136"/>
    </source>
</evidence>
<evidence type="ECO:0000256" key="3">
    <source>
        <dbReference type="ARBA" id="ARBA00022989"/>
    </source>
</evidence>
<feature type="transmembrane region" description="Helical" evidence="5">
    <location>
        <begin position="200"/>
        <end position="218"/>
    </location>
</feature>
<feature type="transmembrane region" description="Helical" evidence="5">
    <location>
        <begin position="238"/>
        <end position="257"/>
    </location>
</feature>
<feature type="transmembrane region" description="Helical" evidence="5">
    <location>
        <begin position="174"/>
        <end position="193"/>
    </location>
</feature>
<keyword evidence="6" id="KW-0732">Signal</keyword>
<evidence type="ECO:0000313" key="7">
    <source>
        <dbReference type="EMBL" id="MDA7417856.1"/>
    </source>
</evidence>
<feature type="signal peptide" evidence="6">
    <location>
        <begin position="1"/>
        <end position="16"/>
    </location>
</feature>
<keyword evidence="3 5" id="KW-1133">Transmembrane helix</keyword>
<comment type="caution">
    <text evidence="7">The sequence shown here is derived from an EMBL/GenBank/DDBJ whole genome shotgun (WGS) entry which is preliminary data.</text>
</comment>
<proteinExistence type="inferred from homology"/>